<proteinExistence type="predicted"/>
<feature type="domain" description="GH18" evidence="4">
    <location>
        <begin position="106"/>
        <end position="427"/>
    </location>
</feature>
<dbReference type="EMBL" id="FOCG01000001">
    <property type="protein sequence ID" value="SEM61360.1"/>
    <property type="molecule type" value="Genomic_DNA"/>
</dbReference>
<dbReference type="GO" id="GO:0008061">
    <property type="term" value="F:chitin binding"/>
    <property type="evidence" value="ECO:0007669"/>
    <property type="project" value="InterPro"/>
</dbReference>
<dbReference type="SMART" id="SM00636">
    <property type="entry name" value="Glyco_18"/>
    <property type="match status" value="1"/>
</dbReference>
<evidence type="ECO:0000259" key="4">
    <source>
        <dbReference type="PROSITE" id="PS51910"/>
    </source>
</evidence>
<dbReference type="SMART" id="SM00257">
    <property type="entry name" value="LysM"/>
    <property type="match status" value="2"/>
</dbReference>
<dbReference type="PANTHER" id="PTHR46066:SF2">
    <property type="entry name" value="CHITINASE DOMAIN-CONTAINING PROTEIN 1"/>
    <property type="match status" value="1"/>
</dbReference>
<dbReference type="GO" id="GO:0070492">
    <property type="term" value="F:oligosaccharide binding"/>
    <property type="evidence" value="ECO:0007669"/>
    <property type="project" value="TreeGrafter"/>
</dbReference>
<dbReference type="Gene3D" id="3.10.50.10">
    <property type="match status" value="1"/>
</dbReference>
<keyword evidence="2" id="KW-0326">Glycosidase</keyword>
<dbReference type="Proteomes" id="UP000199158">
    <property type="component" value="Unassembled WGS sequence"/>
</dbReference>
<dbReference type="InterPro" id="IPR036779">
    <property type="entry name" value="LysM_dom_sf"/>
</dbReference>
<name>A0A1H7ZSE9_9FIRM</name>
<reference evidence="5 6" key="1">
    <citation type="submission" date="2016-10" db="EMBL/GenBank/DDBJ databases">
        <authorList>
            <person name="de Groot N.N."/>
        </authorList>
    </citation>
    <scope>NUCLEOTIDE SEQUENCE [LARGE SCALE GENOMIC DNA]</scope>
    <source>
        <strain evidence="5 6">CGMCC 1.5070</strain>
    </source>
</reference>
<dbReference type="SUPFAM" id="SSF51445">
    <property type="entry name" value="(Trans)glycosidases"/>
    <property type="match status" value="1"/>
</dbReference>
<gene>
    <name evidence="5" type="ORF">SAMN05216180_0862</name>
</gene>
<dbReference type="PROSITE" id="PS51782">
    <property type="entry name" value="LYSM"/>
    <property type="match status" value="2"/>
</dbReference>
<dbReference type="InterPro" id="IPR018392">
    <property type="entry name" value="LysM"/>
</dbReference>
<dbReference type="Pfam" id="PF01476">
    <property type="entry name" value="LysM"/>
    <property type="match status" value="2"/>
</dbReference>
<evidence type="ECO:0000259" key="3">
    <source>
        <dbReference type="PROSITE" id="PS51782"/>
    </source>
</evidence>
<evidence type="ECO:0000256" key="1">
    <source>
        <dbReference type="ARBA" id="ARBA00022801"/>
    </source>
</evidence>
<keyword evidence="6" id="KW-1185">Reference proteome</keyword>
<dbReference type="SUPFAM" id="SSF54106">
    <property type="entry name" value="LysM domain"/>
    <property type="match status" value="2"/>
</dbReference>
<dbReference type="InterPro" id="IPR001223">
    <property type="entry name" value="Glyco_hydro18_cat"/>
</dbReference>
<dbReference type="InterPro" id="IPR041704">
    <property type="entry name" value="CFLE_GH18"/>
</dbReference>
<accession>A0A1H7ZSE9</accession>
<feature type="domain" description="LysM" evidence="3">
    <location>
        <begin position="51"/>
        <end position="96"/>
    </location>
</feature>
<dbReference type="Gene3D" id="3.20.20.80">
    <property type="entry name" value="Glycosidases"/>
    <property type="match status" value="1"/>
</dbReference>
<keyword evidence="1" id="KW-0378">Hydrolase</keyword>
<protein>
    <submittedName>
        <fullName evidence="5">Spore germination protein</fullName>
    </submittedName>
</protein>
<dbReference type="PROSITE" id="PS51910">
    <property type="entry name" value="GH18_2"/>
    <property type="match status" value="1"/>
</dbReference>
<dbReference type="Gene3D" id="3.10.350.10">
    <property type="entry name" value="LysM domain"/>
    <property type="match status" value="2"/>
</dbReference>
<dbReference type="GO" id="GO:0005975">
    <property type="term" value="P:carbohydrate metabolic process"/>
    <property type="evidence" value="ECO:0007669"/>
    <property type="project" value="InterPro"/>
</dbReference>
<dbReference type="PANTHER" id="PTHR46066">
    <property type="entry name" value="CHITINASE DOMAIN-CONTAINING PROTEIN 1 FAMILY MEMBER"/>
    <property type="match status" value="1"/>
</dbReference>
<dbReference type="CDD" id="cd02874">
    <property type="entry name" value="GH18_CFLE_spore_hydrolase"/>
    <property type="match status" value="1"/>
</dbReference>
<dbReference type="CDD" id="cd00118">
    <property type="entry name" value="LysM"/>
    <property type="match status" value="2"/>
</dbReference>
<sequence length="427" mass="48327">MTIHVVQPGDTLLSIANRYGVSQQRIIMDNGLYGLPYLVVGQALIILEPATIHTVQPGETLYSIANLYGITPIILLQRNPNLIRNRQLWVGEQITINFRGEPQREVSINGYAYPFINRNILQHALPFLTDFTIFGYGFTVNGDLIPVNDQELINLAYQYSAAPILLLSSITEEGTFSGERASLLFNDIQLQNTVINHLLDVMKQKGYLGLDIDFEYVRQEDSESFLRFLENATRQMHENGFRVNVDLAPKTSSEQAGLLYEAHNYAAIGAIADTVLLMTYEWGYTYGPPMAVAPLPNVRQVVSYAVTQIPKEKIMLGIPNYGYNWMLPYERGITQATTIGNDYAIRIAAENGVTIQFDQTAQSPFFEYWAQNGRKHIVWFEDVRSIQGKFNLITEFGLRGGGYWNLMRPFAQNWALLSQTFSVKKVV</sequence>
<feature type="domain" description="LysM" evidence="3">
    <location>
        <begin position="2"/>
        <end position="46"/>
    </location>
</feature>
<dbReference type="AlphaFoldDB" id="A0A1H7ZSE9"/>
<evidence type="ECO:0000313" key="5">
    <source>
        <dbReference type="EMBL" id="SEM61360.1"/>
    </source>
</evidence>
<dbReference type="InterPro" id="IPR029070">
    <property type="entry name" value="Chitinase_insertion_sf"/>
</dbReference>
<dbReference type="GO" id="GO:0016798">
    <property type="term" value="F:hydrolase activity, acting on glycosyl bonds"/>
    <property type="evidence" value="ECO:0007669"/>
    <property type="project" value="UniProtKB-KW"/>
</dbReference>
<dbReference type="STRING" id="474960.SAMN05216180_0862"/>
<dbReference type="OrthoDB" id="9769314at2"/>
<evidence type="ECO:0000256" key="2">
    <source>
        <dbReference type="ARBA" id="ARBA00023295"/>
    </source>
</evidence>
<dbReference type="GO" id="GO:0012505">
    <property type="term" value="C:endomembrane system"/>
    <property type="evidence" value="ECO:0007669"/>
    <property type="project" value="TreeGrafter"/>
</dbReference>
<dbReference type="Pfam" id="PF00704">
    <property type="entry name" value="Glyco_hydro_18"/>
    <property type="match status" value="1"/>
</dbReference>
<dbReference type="InterPro" id="IPR011583">
    <property type="entry name" value="Chitinase_II/V-like_cat"/>
</dbReference>
<evidence type="ECO:0000313" key="6">
    <source>
        <dbReference type="Proteomes" id="UP000199158"/>
    </source>
</evidence>
<dbReference type="RefSeq" id="WP_092751982.1">
    <property type="nucleotide sequence ID" value="NZ_FOCG01000001.1"/>
</dbReference>
<dbReference type="InterPro" id="IPR017853">
    <property type="entry name" value="GH"/>
</dbReference>
<organism evidence="5 6">
    <name type="scientific">Hydrogenoanaerobacterium saccharovorans</name>
    <dbReference type="NCBI Taxonomy" id="474960"/>
    <lineage>
        <taxon>Bacteria</taxon>
        <taxon>Bacillati</taxon>
        <taxon>Bacillota</taxon>
        <taxon>Clostridia</taxon>
        <taxon>Eubacteriales</taxon>
        <taxon>Oscillospiraceae</taxon>
        <taxon>Hydrogenoanaerobacterium</taxon>
    </lineage>
</organism>